<sequence>MIVDSWGRVRLVLLYRTFAGIVTVRFNNGFQQTVMPSVSRSAA</sequence>
<evidence type="ECO:0000313" key="1">
    <source>
        <dbReference type="EMBL" id="AFK69621.1"/>
    </source>
</evidence>
<dbReference type="KEGG" id="ppi:YSA_05267"/>
<accession>I3UVV0</accession>
<evidence type="ECO:0000313" key="2">
    <source>
        <dbReference type="Proteomes" id="UP000005268"/>
    </source>
</evidence>
<protein>
    <submittedName>
        <fullName evidence="1">Uncharacterized protein</fullName>
    </submittedName>
</protein>
<dbReference type="Proteomes" id="UP000005268">
    <property type="component" value="Chromosome"/>
</dbReference>
<dbReference type="EMBL" id="CP003588">
    <property type="protein sequence ID" value="AFK69621.1"/>
    <property type="molecule type" value="Genomic_DNA"/>
</dbReference>
<gene>
    <name evidence="1" type="ORF">YSA_05267</name>
</gene>
<proteinExistence type="predicted"/>
<dbReference type="AlphaFoldDB" id="I3UVV0"/>
<organism evidence="1 2">
    <name type="scientific">Pseudomonas putida ND6</name>
    <dbReference type="NCBI Taxonomy" id="231023"/>
    <lineage>
        <taxon>Bacteria</taxon>
        <taxon>Pseudomonadati</taxon>
        <taxon>Pseudomonadota</taxon>
        <taxon>Gammaproteobacteria</taxon>
        <taxon>Pseudomonadales</taxon>
        <taxon>Pseudomonadaceae</taxon>
        <taxon>Pseudomonas</taxon>
    </lineage>
</organism>
<dbReference type="HOGENOM" id="CLU_3238419_0_0_6"/>
<reference evidence="1 2" key="1">
    <citation type="journal article" date="2012" name="J. Bacteriol.">
        <title>Complete Genome Sequence of the Naphthalene-Degrading Pseudomonas putida Strain ND6.</title>
        <authorList>
            <person name="Li S."/>
            <person name="Zhao H."/>
            <person name="Li Y."/>
            <person name="Niu S."/>
            <person name="Cai B."/>
        </authorList>
    </citation>
    <scope>NUCLEOTIDE SEQUENCE [LARGE SCALE GENOMIC DNA]</scope>
    <source>
        <strain evidence="1 2">ND6</strain>
    </source>
</reference>
<name>I3UVV0_PSEPU</name>